<evidence type="ECO:0000313" key="8">
    <source>
        <dbReference type="EMBL" id="NJB96678.1"/>
    </source>
</evidence>
<evidence type="ECO:0000313" key="9">
    <source>
        <dbReference type="Proteomes" id="UP000531251"/>
    </source>
</evidence>
<gene>
    <name evidence="8" type="ORF">GGR89_000978</name>
</gene>
<proteinExistence type="predicted"/>
<keyword evidence="2 8" id="KW-0489">Methyltransferase</keyword>
<dbReference type="InterPro" id="IPR029028">
    <property type="entry name" value="Alpha/beta_knot_MTases"/>
</dbReference>
<evidence type="ECO:0000259" key="7">
    <source>
        <dbReference type="Pfam" id="PF00588"/>
    </source>
</evidence>
<evidence type="ECO:0000256" key="2">
    <source>
        <dbReference type="ARBA" id="ARBA00022603"/>
    </source>
</evidence>
<feature type="binding site" evidence="6">
    <location>
        <position position="93"/>
    </location>
    <ligand>
        <name>S-adenosyl-L-methionine</name>
        <dbReference type="ChEBI" id="CHEBI:59789"/>
    </ligand>
</feature>
<keyword evidence="4 6" id="KW-0949">S-adenosyl-L-methionine</keyword>
<organism evidence="8 9">
    <name type="scientific">Sphingomonas trueperi</name>
    <dbReference type="NCBI Taxonomy" id="53317"/>
    <lineage>
        <taxon>Bacteria</taxon>
        <taxon>Pseudomonadati</taxon>
        <taxon>Pseudomonadota</taxon>
        <taxon>Alphaproteobacteria</taxon>
        <taxon>Sphingomonadales</taxon>
        <taxon>Sphingomonadaceae</taxon>
        <taxon>Sphingomonas</taxon>
    </lineage>
</organism>
<dbReference type="PANTHER" id="PTHR42971:SF1">
    <property type="entry name" value="TRNA (CYTIDINE(34)-2'-O)-METHYLTRANSFERASE"/>
    <property type="match status" value="1"/>
</dbReference>
<keyword evidence="3 8" id="KW-0808">Transferase</keyword>
<evidence type="ECO:0000256" key="3">
    <source>
        <dbReference type="ARBA" id="ARBA00022679"/>
    </source>
</evidence>
<feature type="binding site" evidence="6">
    <location>
        <position position="101"/>
    </location>
    <ligand>
        <name>S-adenosyl-L-methionine</name>
        <dbReference type="ChEBI" id="CHEBI:59789"/>
    </ligand>
</feature>
<dbReference type="EMBL" id="JAATJB010000002">
    <property type="protein sequence ID" value="NJB96678.1"/>
    <property type="molecule type" value="Genomic_DNA"/>
</dbReference>
<dbReference type="Pfam" id="PF00588">
    <property type="entry name" value="SpoU_methylase"/>
    <property type="match status" value="1"/>
</dbReference>
<sequence length="124" mass="13601">MGVAVDLIEPMGFPWGDRARKRAAMDYEPETIRHADWTAFEARIPGRLVLFTTRGGTRLPEARFTPGDTLLFGAESSGVPDFVHDRADAAVRIPLRPELRSLNLAVATGIGLAEALRQTEGFPQ</sequence>
<dbReference type="Gene3D" id="3.40.1280.10">
    <property type="match status" value="1"/>
</dbReference>
<evidence type="ECO:0000256" key="6">
    <source>
        <dbReference type="PIRSR" id="PIRSR029256-1"/>
    </source>
</evidence>
<dbReference type="AlphaFoldDB" id="A0A7X6BBM2"/>
<evidence type="ECO:0000256" key="5">
    <source>
        <dbReference type="ARBA" id="ARBA00022694"/>
    </source>
</evidence>
<keyword evidence="5" id="KW-0819">tRNA processing</keyword>
<feature type="domain" description="tRNA/rRNA methyltransferase SpoU type" evidence="7">
    <location>
        <begin position="2"/>
        <end position="112"/>
    </location>
</feature>
<protein>
    <submittedName>
        <fullName evidence="8">tRNA (Cytidine/uridine-2'-O-)-methyltransferase</fullName>
        <ecNumber evidence="8">2.1.1.207</ecNumber>
    </submittedName>
</protein>
<keyword evidence="1" id="KW-0963">Cytoplasm</keyword>
<keyword evidence="9" id="KW-1185">Reference proteome</keyword>
<dbReference type="InterPro" id="IPR001537">
    <property type="entry name" value="SpoU_MeTrfase"/>
</dbReference>
<dbReference type="GO" id="GO:0003723">
    <property type="term" value="F:RNA binding"/>
    <property type="evidence" value="ECO:0007669"/>
    <property type="project" value="InterPro"/>
</dbReference>
<evidence type="ECO:0000256" key="4">
    <source>
        <dbReference type="ARBA" id="ARBA00022691"/>
    </source>
</evidence>
<dbReference type="GO" id="GO:0008173">
    <property type="term" value="F:RNA methyltransferase activity"/>
    <property type="evidence" value="ECO:0007669"/>
    <property type="project" value="InterPro"/>
</dbReference>
<dbReference type="InterPro" id="IPR029026">
    <property type="entry name" value="tRNA_m1G_MTases_N"/>
</dbReference>
<feature type="binding site" evidence="6">
    <location>
        <position position="73"/>
    </location>
    <ligand>
        <name>S-adenosyl-L-methionine</name>
        <dbReference type="ChEBI" id="CHEBI:59789"/>
    </ligand>
</feature>
<accession>A0A7X6BBM2</accession>
<reference evidence="8 9" key="1">
    <citation type="submission" date="2020-03" db="EMBL/GenBank/DDBJ databases">
        <title>Genomic Encyclopedia of Type Strains, Phase IV (KMG-IV): sequencing the most valuable type-strain genomes for metagenomic binning, comparative biology and taxonomic classification.</title>
        <authorList>
            <person name="Goeker M."/>
        </authorList>
    </citation>
    <scope>NUCLEOTIDE SEQUENCE [LARGE SCALE GENOMIC DNA]</scope>
    <source>
        <strain evidence="8 9">DSM 7225</strain>
    </source>
</reference>
<dbReference type="PANTHER" id="PTHR42971">
    <property type="entry name" value="TRNA (CYTIDINE(34)-2'-O)-METHYLTRANSFERASE"/>
    <property type="match status" value="1"/>
</dbReference>
<dbReference type="Proteomes" id="UP000531251">
    <property type="component" value="Unassembled WGS sequence"/>
</dbReference>
<name>A0A7X6BBM2_9SPHN</name>
<evidence type="ECO:0000256" key="1">
    <source>
        <dbReference type="ARBA" id="ARBA00022490"/>
    </source>
</evidence>
<comment type="caution">
    <text evidence="8">The sequence shown here is derived from an EMBL/GenBank/DDBJ whole genome shotgun (WGS) entry which is preliminary data.</text>
</comment>
<dbReference type="InterPro" id="IPR016914">
    <property type="entry name" value="TrmL"/>
</dbReference>
<dbReference type="GO" id="GO:0002130">
    <property type="term" value="P:wobble position ribose methylation"/>
    <property type="evidence" value="ECO:0007669"/>
    <property type="project" value="TreeGrafter"/>
</dbReference>
<dbReference type="PIRSF" id="PIRSF029256">
    <property type="entry name" value="SpoU_TrmH_prd"/>
    <property type="match status" value="1"/>
</dbReference>
<dbReference type="EC" id="2.1.1.207" evidence="8"/>
<dbReference type="SUPFAM" id="SSF75217">
    <property type="entry name" value="alpha/beta knot"/>
    <property type="match status" value="1"/>
</dbReference>